<name>A0A409XBU2_PSICY</name>
<organism evidence="2 3">
    <name type="scientific">Psilocybe cyanescens</name>
    <dbReference type="NCBI Taxonomy" id="93625"/>
    <lineage>
        <taxon>Eukaryota</taxon>
        <taxon>Fungi</taxon>
        <taxon>Dikarya</taxon>
        <taxon>Basidiomycota</taxon>
        <taxon>Agaricomycotina</taxon>
        <taxon>Agaricomycetes</taxon>
        <taxon>Agaricomycetidae</taxon>
        <taxon>Agaricales</taxon>
        <taxon>Agaricineae</taxon>
        <taxon>Strophariaceae</taxon>
        <taxon>Psilocybe</taxon>
    </lineage>
</organism>
<sequence length="368" mass="40839">MSNSTSPSEQQLDPFLPVVLLSAWDSSFHTTASAYVFVACTGILIWEILDNVKDDYALLRNFRIRLPTVAYFLSRLSSLGYIVLSAVFQTAQIVHCKRFQKGMGWAYTIAVTSTSLLFTIRVRAIYGGSKSITVFFGLLLLFVIGGCLTTIEGDSVREVGSTGYCVNHKFESYATSSVIAPLVNDTLVFLAISWRLMRSTPLCDGRKFRIRDVIFGRRMPPFSRALLKDGQIYYLTTITTNLSTLILMYIKSLPNGYRIMLAGPNVMLMNIMACRVFRKTKLGPLSYGTPQSVLSISNIVMAPIDNRDDSRMHSMVSSKINTGGNQLDSIFNITIDLGTGERGVERSTTTERPKISADLESLERGFGA</sequence>
<feature type="transmembrane region" description="Helical" evidence="1">
    <location>
        <begin position="232"/>
        <end position="250"/>
    </location>
</feature>
<protein>
    <submittedName>
        <fullName evidence="2">Uncharacterized protein</fullName>
    </submittedName>
</protein>
<dbReference type="EMBL" id="NHYD01002137">
    <property type="protein sequence ID" value="PPQ88200.1"/>
    <property type="molecule type" value="Genomic_DNA"/>
</dbReference>
<evidence type="ECO:0000313" key="3">
    <source>
        <dbReference type="Proteomes" id="UP000283269"/>
    </source>
</evidence>
<reference evidence="2 3" key="1">
    <citation type="journal article" date="2018" name="Evol. Lett.">
        <title>Horizontal gene cluster transfer increased hallucinogenic mushroom diversity.</title>
        <authorList>
            <person name="Reynolds H.T."/>
            <person name="Vijayakumar V."/>
            <person name="Gluck-Thaler E."/>
            <person name="Korotkin H.B."/>
            <person name="Matheny P.B."/>
            <person name="Slot J.C."/>
        </authorList>
    </citation>
    <scope>NUCLEOTIDE SEQUENCE [LARGE SCALE GENOMIC DNA]</scope>
    <source>
        <strain evidence="2 3">2631</strain>
    </source>
</reference>
<keyword evidence="1" id="KW-0472">Membrane</keyword>
<keyword evidence="1" id="KW-1133">Transmembrane helix</keyword>
<keyword evidence="3" id="KW-1185">Reference proteome</keyword>
<dbReference type="Proteomes" id="UP000283269">
    <property type="component" value="Unassembled WGS sequence"/>
</dbReference>
<comment type="caution">
    <text evidence="2">The sequence shown here is derived from an EMBL/GenBank/DDBJ whole genome shotgun (WGS) entry which is preliminary data.</text>
</comment>
<feature type="transmembrane region" description="Helical" evidence="1">
    <location>
        <begin position="69"/>
        <end position="91"/>
    </location>
</feature>
<accession>A0A409XBU2</accession>
<feature type="transmembrane region" description="Helical" evidence="1">
    <location>
        <begin position="32"/>
        <end position="49"/>
    </location>
</feature>
<evidence type="ECO:0000313" key="2">
    <source>
        <dbReference type="EMBL" id="PPQ88200.1"/>
    </source>
</evidence>
<dbReference type="STRING" id="93625.A0A409XBU2"/>
<dbReference type="OrthoDB" id="3038990at2759"/>
<keyword evidence="1" id="KW-0812">Transmembrane</keyword>
<dbReference type="InParanoid" id="A0A409XBU2"/>
<evidence type="ECO:0000256" key="1">
    <source>
        <dbReference type="SAM" id="Phobius"/>
    </source>
</evidence>
<gene>
    <name evidence="2" type="ORF">CVT25_005165</name>
</gene>
<feature type="transmembrane region" description="Helical" evidence="1">
    <location>
        <begin position="103"/>
        <end position="120"/>
    </location>
</feature>
<feature type="transmembrane region" description="Helical" evidence="1">
    <location>
        <begin position="132"/>
        <end position="151"/>
    </location>
</feature>
<dbReference type="AlphaFoldDB" id="A0A409XBU2"/>
<proteinExistence type="predicted"/>